<dbReference type="Pfam" id="PF00126">
    <property type="entry name" value="HTH_1"/>
    <property type="match status" value="1"/>
</dbReference>
<name>A0A2N4UAM8_9BURK</name>
<evidence type="ECO:0000313" key="3">
    <source>
        <dbReference type="Proteomes" id="UP000234328"/>
    </source>
</evidence>
<dbReference type="InterPro" id="IPR050950">
    <property type="entry name" value="HTH-type_LysR_regulators"/>
</dbReference>
<dbReference type="PROSITE" id="PS50931">
    <property type="entry name" value="HTH_LYSR"/>
    <property type="match status" value="1"/>
</dbReference>
<dbReference type="EMBL" id="PDNV01000017">
    <property type="protein sequence ID" value="PLC52075.1"/>
    <property type="molecule type" value="Genomic_DNA"/>
</dbReference>
<dbReference type="InterPro" id="IPR036390">
    <property type="entry name" value="WH_DNA-bd_sf"/>
</dbReference>
<dbReference type="GO" id="GO:0003700">
    <property type="term" value="F:DNA-binding transcription factor activity"/>
    <property type="evidence" value="ECO:0007669"/>
    <property type="project" value="InterPro"/>
</dbReference>
<accession>A0A2N4UAM8</accession>
<evidence type="ECO:0000259" key="1">
    <source>
        <dbReference type="PROSITE" id="PS50931"/>
    </source>
</evidence>
<evidence type="ECO:0000313" key="2">
    <source>
        <dbReference type="EMBL" id="PLC52075.1"/>
    </source>
</evidence>
<dbReference type="Gene3D" id="1.10.10.10">
    <property type="entry name" value="Winged helix-like DNA-binding domain superfamily/Winged helix DNA-binding domain"/>
    <property type="match status" value="1"/>
</dbReference>
<dbReference type="OrthoDB" id="646694at2"/>
<organism evidence="2 3">
    <name type="scientific">Pollutimonas nitritireducens</name>
    <dbReference type="NCBI Taxonomy" id="2045209"/>
    <lineage>
        <taxon>Bacteria</taxon>
        <taxon>Pseudomonadati</taxon>
        <taxon>Pseudomonadota</taxon>
        <taxon>Betaproteobacteria</taxon>
        <taxon>Burkholderiales</taxon>
        <taxon>Alcaligenaceae</taxon>
        <taxon>Pollutimonas</taxon>
    </lineage>
</organism>
<protein>
    <recommendedName>
        <fullName evidence="1">HTH lysR-type domain-containing protein</fullName>
    </recommendedName>
</protein>
<dbReference type="PRINTS" id="PR00039">
    <property type="entry name" value="HTHLYSR"/>
</dbReference>
<dbReference type="InterPro" id="IPR000847">
    <property type="entry name" value="LysR_HTH_N"/>
</dbReference>
<comment type="caution">
    <text evidence="2">The sequence shown here is derived from an EMBL/GenBank/DDBJ whole genome shotgun (WGS) entry which is preliminary data.</text>
</comment>
<gene>
    <name evidence="2" type="ORF">CR155_19865</name>
</gene>
<dbReference type="AlphaFoldDB" id="A0A2N4UAM8"/>
<reference evidence="2 3" key="1">
    <citation type="submission" date="2017-10" db="EMBL/GenBank/DDBJ databases">
        <title>Two draft genome sequences of Pusillimonas sp. strains isolated from a nitrate- and radionuclide-contaminated groundwater in Russia.</title>
        <authorList>
            <person name="Grouzdev D.S."/>
            <person name="Tourova T.P."/>
            <person name="Goeva M.A."/>
            <person name="Babich T.L."/>
            <person name="Sokolova D.S."/>
            <person name="Abdullin R."/>
            <person name="Poltaraus A.B."/>
            <person name="Toshchakov S.V."/>
            <person name="Nazina T.N."/>
        </authorList>
    </citation>
    <scope>NUCLEOTIDE SEQUENCE [LARGE SCALE GENOMIC DNA]</scope>
    <source>
        <strain evidence="2 3">JR1/69-2-13</strain>
    </source>
</reference>
<dbReference type="PANTHER" id="PTHR30419">
    <property type="entry name" value="HTH-TYPE TRANSCRIPTIONAL REGULATOR YBHD"/>
    <property type="match status" value="1"/>
</dbReference>
<proteinExistence type="predicted"/>
<dbReference type="InterPro" id="IPR036388">
    <property type="entry name" value="WH-like_DNA-bd_sf"/>
</dbReference>
<dbReference type="Proteomes" id="UP000234328">
    <property type="component" value="Unassembled WGS sequence"/>
</dbReference>
<keyword evidence="3" id="KW-1185">Reference proteome</keyword>
<dbReference type="PANTHER" id="PTHR30419:SF8">
    <property type="entry name" value="NITROGEN ASSIMILATION TRANSCRIPTIONAL ACTIVATOR-RELATED"/>
    <property type="match status" value="1"/>
</dbReference>
<dbReference type="SUPFAM" id="SSF46785">
    <property type="entry name" value="Winged helix' DNA-binding domain"/>
    <property type="match status" value="1"/>
</dbReference>
<feature type="domain" description="HTH lysR-type" evidence="1">
    <location>
        <begin position="3"/>
        <end position="59"/>
    </location>
</feature>
<dbReference type="GO" id="GO:0005829">
    <property type="term" value="C:cytosol"/>
    <property type="evidence" value="ECO:0007669"/>
    <property type="project" value="TreeGrafter"/>
</dbReference>
<sequence length="59" mass="6389">MNLSLRHMRAFSALVAAKNFTRAADQCNLTQSAFSALIANLETGLGLKLFSPEHAKRVG</sequence>